<evidence type="ECO:0000313" key="4">
    <source>
        <dbReference type="EMBL" id="BAI60669.1"/>
    </source>
</evidence>
<evidence type="ECO:0000259" key="3">
    <source>
        <dbReference type="PROSITE" id="PS50977"/>
    </source>
</evidence>
<reference evidence="4 5" key="1">
    <citation type="journal article" date="2007" name="Appl. Environ. Microbiol.">
        <title>Isolation of key methanogens for global methane emission from rice paddy fields: a novel isolate affiliated with the clone cluster rice cluster I.</title>
        <authorList>
            <person name="Sakai S."/>
            <person name="Imachi H."/>
            <person name="Sekiguchi Y."/>
            <person name="Ohashi A."/>
            <person name="Harada H."/>
            <person name="Kamagata Y."/>
        </authorList>
    </citation>
    <scope>NUCLEOTIDE SEQUENCE [LARGE SCALE GENOMIC DNA]</scope>
    <source>
        <strain evidence="5">DSM 17711 / JCM 13418 / NBRC 101707 / SANAE</strain>
    </source>
</reference>
<dbReference type="PANTHER" id="PTHR43479:SF11">
    <property type="entry name" value="ACREF_ENVCD OPERON REPRESSOR-RELATED"/>
    <property type="match status" value="1"/>
</dbReference>
<dbReference type="Pfam" id="PF00440">
    <property type="entry name" value="TetR_N"/>
    <property type="match status" value="1"/>
</dbReference>
<dbReference type="SUPFAM" id="SSF46689">
    <property type="entry name" value="Homeodomain-like"/>
    <property type="match status" value="1"/>
</dbReference>
<protein>
    <submittedName>
        <fullName evidence="4">TetR family transcriptional regulator</fullName>
    </submittedName>
</protein>
<name>D1YW47_METPS</name>
<dbReference type="OrthoDB" id="147294at2157"/>
<evidence type="ECO:0000256" key="2">
    <source>
        <dbReference type="PROSITE-ProRule" id="PRU00335"/>
    </source>
</evidence>
<sequence length="213" mass="24351">MAIRNDIATDSNDKTTKQRIFEASLDLFAQKGFDAVSMREIADAVGIKKASLYSHFASKDALIEQIFNYPTMALELAGPKGENAETMIVSMGVEGFMKMACGVFNKWIAAPDMEKVWRIICIELYHDKRIKKFYDQFSGDAIAFWASNFRIMRKHGLIKTVDPEVLAREYLSFYIYTFMDYFIAHFDGDGTFLEANEAKLDKHMKFLVNSIKA</sequence>
<dbReference type="InParanoid" id="D1YW47"/>
<dbReference type="Proteomes" id="UP000001882">
    <property type="component" value="Chromosome"/>
</dbReference>
<dbReference type="GeneID" id="8680658"/>
<gene>
    <name evidence="4" type="ordered locus">MCP_0597</name>
</gene>
<dbReference type="Gene3D" id="1.10.357.10">
    <property type="entry name" value="Tetracycline Repressor, domain 2"/>
    <property type="match status" value="1"/>
</dbReference>
<dbReference type="PANTHER" id="PTHR43479">
    <property type="entry name" value="ACREF/ENVCD OPERON REPRESSOR-RELATED"/>
    <property type="match status" value="1"/>
</dbReference>
<organism evidence="4 5">
    <name type="scientific">Methanocella paludicola (strain DSM 17711 / JCM 13418 / NBRC 101707 / SANAE)</name>
    <dbReference type="NCBI Taxonomy" id="304371"/>
    <lineage>
        <taxon>Archaea</taxon>
        <taxon>Methanobacteriati</taxon>
        <taxon>Methanobacteriota</taxon>
        <taxon>Stenosarchaea group</taxon>
        <taxon>Methanomicrobia</taxon>
        <taxon>Methanocellales</taxon>
        <taxon>Methanocellaceae</taxon>
        <taxon>Methanocella</taxon>
    </lineage>
</organism>
<dbReference type="STRING" id="304371.MCP_0597"/>
<dbReference type="eggNOG" id="arCOG02648">
    <property type="taxonomic scope" value="Archaea"/>
</dbReference>
<evidence type="ECO:0000256" key="1">
    <source>
        <dbReference type="ARBA" id="ARBA00023125"/>
    </source>
</evidence>
<feature type="domain" description="HTH tetR-type" evidence="3">
    <location>
        <begin position="14"/>
        <end position="74"/>
    </location>
</feature>
<evidence type="ECO:0000313" key="5">
    <source>
        <dbReference type="Proteomes" id="UP000001882"/>
    </source>
</evidence>
<dbReference type="InterPro" id="IPR001647">
    <property type="entry name" value="HTH_TetR"/>
</dbReference>
<keyword evidence="5" id="KW-1185">Reference proteome</keyword>
<feature type="DNA-binding region" description="H-T-H motif" evidence="2">
    <location>
        <begin position="37"/>
        <end position="56"/>
    </location>
</feature>
<dbReference type="PRINTS" id="PR00455">
    <property type="entry name" value="HTHTETR"/>
</dbReference>
<dbReference type="InterPro" id="IPR050624">
    <property type="entry name" value="HTH-type_Tx_Regulator"/>
</dbReference>
<proteinExistence type="predicted"/>
<reference evidence="5" key="3">
    <citation type="journal article" date="2011" name="PLoS ONE">
        <title>Genome sequence of a mesophilic hydrogenotrophic methanogen Methanocella paludicola, the first cultivated representative of the order Methanocellales.</title>
        <authorList>
            <person name="Sakai S."/>
            <person name="Takaki Y."/>
            <person name="Shimamura S."/>
            <person name="Sekine M."/>
            <person name="Tajima T."/>
            <person name="Kosugi H."/>
            <person name="Ichikawa N."/>
            <person name="Tasumi E."/>
            <person name="Hiraki A.T."/>
            <person name="Shimizu A."/>
            <person name="Kato Y."/>
            <person name="Nishiko R."/>
            <person name="Mori K."/>
            <person name="Fujita N."/>
            <person name="Imachi H."/>
            <person name="Takai K."/>
        </authorList>
    </citation>
    <scope>NUCLEOTIDE SEQUENCE [LARGE SCALE GENOMIC DNA]</scope>
    <source>
        <strain evidence="5">DSM 17711 / JCM 13418 / NBRC 101707 / SANAE</strain>
    </source>
</reference>
<dbReference type="EMBL" id="AP011532">
    <property type="protein sequence ID" value="BAI60669.1"/>
    <property type="molecule type" value="Genomic_DNA"/>
</dbReference>
<dbReference type="KEGG" id="mpd:MCP_0597"/>
<keyword evidence="1 2" id="KW-0238">DNA-binding</keyword>
<accession>D1YW47</accession>
<dbReference type="AlphaFoldDB" id="D1YW47"/>
<reference evidence="4 5" key="2">
    <citation type="journal article" date="2008" name="Int. J. Syst. Evol. Microbiol.">
        <title>Methanocella paludicola gen. nov., sp. nov., a methane-producing archaeon, the first isolate of the lineage 'Rice Cluster I', and proposal of the new archaeal order Methanocellales ord. nov.</title>
        <authorList>
            <person name="Sakai S."/>
            <person name="Imachi H."/>
            <person name="Hanada S."/>
            <person name="Ohashi A."/>
            <person name="Harada H."/>
            <person name="Kamagata Y."/>
        </authorList>
    </citation>
    <scope>NUCLEOTIDE SEQUENCE [LARGE SCALE GENOMIC DNA]</scope>
    <source>
        <strain evidence="5">DSM 17711 / JCM 13418 / NBRC 101707 / SANAE</strain>
    </source>
</reference>
<dbReference type="GO" id="GO:0003677">
    <property type="term" value="F:DNA binding"/>
    <property type="evidence" value="ECO:0007669"/>
    <property type="project" value="UniProtKB-UniRule"/>
</dbReference>
<dbReference type="PROSITE" id="PS50977">
    <property type="entry name" value="HTH_TETR_2"/>
    <property type="match status" value="1"/>
</dbReference>
<dbReference type="InterPro" id="IPR009057">
    <property type="entry name" value="Homeodomain-like_sf"/>
</dbReference>
<dbReference type="RefSeq" id="WP_012899349.1">
    <property type="nucleotide sequence ID" value="NC_013665.1"/>
</dbReference>